<evidence type="ECO:0000256" key="9">
    <source>
        <dbReference type="RuleBase" id="RU003435"/>
    </source>
</evidence>
<evidence type="ECO:0000256" key="3">
    <source>
        <dbReference type="ARBA" id="ARBA00022490"/>
    </source>
</evidence>
<dbReference type="GO" id="GO:0004222">
    <property type="term" value="F:metalloendopeptidase activity"/>
    <property type="evidence" value="ECO:0007669"/>
    <property type="project" value="InterPro"/>
</dbReference>
<evidence type="ECO:0000313" key="11">
    <source>
        <dbReference type="EMBL" id="CEO95625.1"/>
    </source>
</evidence>
<dbReference type="InterPro" id="IPR024079">
    <property type="entry name" value="MetalloPept_cat_dom_sf"/>
</dbReference>
<dbReference type="Pfam" id="PF01432">
    <property type="entry name" value="Peptidase_M3"/>
    <property type="match status" value="1"/>
</dbReference>
<evidence type="ECO:0000256" key="6">
    <source>
        <dbReference type="ARBA" id="ARBA00022801"/>
    </source>
</evidence>
<dbReference type="Gene3D" id="3.40.390.10">
    <property type="entry name" value="Collagenase (Catalytic Domain)"/>
    <property type="match status" value="1"/>
</dbReference>
<dbReference type="InterPro" id="IPR024080">
    <property type="entry name" value="Neurolysin/TOP_N"/>
</dbReference>
<keyword evidence="13" id="KW-1185">Reference proteome</keyword>
<dbReference type="PANTHER" id="PTHR11804">
    <property type="entry name" value="PROTEASE M3 THIMET OLIGOPEPTIDASE-RELATED"/>
    <property type="match status" value="1"/>
</dbReference>
<dbReference type="PANTHER" id="PTHR11804:SF82">
    <property type="entry name" value="THIMET OLIGOPEPTIDASE-RELATED"/>
    <property type="match status" value="1"/>
</dbReference>
<gene>
    <name evidence="11" type="ORF">PBRA_004351</name>
    <name evidence="12" type="ORF">PLBR_LOCUS7707</name>
</gene>
<evidence type="ECO:0000256" key="4">
    <source>
        <dbReference type="ARBA" id="ARBA00022670"/>
    </source>
</evidence>
<dbReference type="Proteomes" id="UP000290189">
    <property type="component" value="Unassembled WGS sequence"/>
</dbReference>
<keyword evidence="5 9" id="KW-0479">Metal-binding</keyword>
<comment type="cofactor">
    <cofactor evidence="9">
        <name>Zn(2+)</name>
        <dbReference type="ChEBI" id="CHEBI:29105"/>
    </cofactor>
    <text evidence="9">Binds 1 zinc ion.</text>
</comment>
<keyword evidence="12" id="KW-0496">Mitochondrion</keyword>
<proteinExistence type="inferred from homology"/>
<evidence type="ECO:0000256" key="5">
    <source>
        <dbReference type="ARBA" id="ARBA00022723"/>
    </source>
</evidence>
<keyword evidence="6 9" id="KW-0378">Hydrolase</keyword>
<dbReference type="CDD" id="cd06455">
    <property type="entry name" value="M3A_TOP"/>
    <property type="match status" value="1"/>
</dbReference>
<reference evidence="11 13" key="1">
    <citation type="submission" date="2015-02" db="EMBL/GenBank/DDBJ databases">
        <authorList>
            <person name="Chooi Y.-H."/>
        </authorList>
    </citation>
    <scope>NUCLEOTIDE SEQUENCE [LARGE SCALE GENOMIC DNA]</scope>
    <source>
        <strain evidence="11">E3</strain>
    </source>
</reference>
<evidence type="ECO:0000259" key="10">
    <source>
        <dbReference type="Pfam" id="PF01432"/>
    </source>
</evidence>
<dbReference type="GO" id="GO:0046872">
    <property type="term" value="F:metal ion binding"/>
    <property type="evidence" value="ECO:0007669"/>
    <property type="project" value="UniProtKB-UniRule"/>
</dbReference>
<keyword evidence="8 9" id="KW-0482">Metalloprotease</keyword>
<dbReference type="FunFam" id="1.20.1050.40:FF:000001">
    <property type="entry name" value="Thimet oligopeptidase 1"/>
    <property type="match status" value="1"/>
</dbReference>
<sequence length="733" mass="83046">MSMVNAFRRQVLRSLDGRVSAAQTVCKLVGIPDVSSKLTNQAFVDVLGAALNDVPLEVFDDAIRQASPIAAHSKLRFDLDVDAIAALADEVITRSKQIEDGVAAVPDGKHTFENTVLPLADQERILSPIITSCEFMQHVHADKGIRDACADADKKVTAYFVESGMRKDVFDSLVRFDLSNPKGLDVEDRRLLDRLLRDFRRNGLELDEATRTRVQAIQKEITEKQIEFSRNLGEENSKCLFTEDQLEGMPSDFLERLNKSDDGRYIVTMKYPESVPVMKLCKVEDTRRQVEFTFNSRCKDPNTPILERLLELRHEKANLLGFPDHATYTLDIRMAKSPVKVREFLETLNVKLQALADKELAELLELKRQDKAARGEPFDGRINQWDFSFYLNLREKTKYDVDHEVIKQYFPLHVVMKGMLEIYQKLLSLKFTRVDNAKAWHDDVELFAVHDSRTGTLVGYFYLDLHPREGKYGHAAVFGLQAQCNKRSVNAGPQIPVAAMVTNFTKPTPSKPSLLRHQEVVTLFHEFGHVMHQLCSNVQWARFSGTRVERDFVECPSQMLENWCWEASTLLLLSGHVDDNSKKLPDDLIGKLVRSKNANAGLTEKRQLLFGLFDQTIHSRPKSDTKSLLATLQQQILGVPMTPGTNFAASFGHLAGGYDSQYYGYMWSSVYSMDMFASRFKEGHLLDPAVGDDYRNMILAPGGSRDAIDSLRQFLGREPNQRAFLLSKGLSLD</sequence>
<keyword evidence="4 9" id="KW-0645">Protease</keyword>
<evidence type="ECO:0000313" key="12">
    <source>
        <dbReference type="EMBL" id="SPR00492.1"/>
    </source>
</evidence>
<protein>
    <recommendedName>
        <fullName evidence="10">Peptidase M3A/M3B catalytic domain-containing protein</fullName>
    </recommendedName>
</protein>
<dbReference type="InterPro" id="IPR024077">
    <property type="entry name" value="Neurolysin/TOP_dom2"/>
</dbReference>
<keyword evidence="7 9" id="KW-0862">Zinc</keyword>
<evidence type="ECO:0000256" key="7">
    <source>
        <dbReference type="ARBA" id="ARBA00022833"/>
    </source>
</evidence>
<dbReference type="AlphaFoldDB" id="A0A0G4IKL2"/>
<dbReference type="Gene3D" id="1.10.1370.10">
    <property type="entry name" value="Neurolysin, domain 3"/>
    <property type="match status" value="1"/>
</dbReference>
<name>A0A0G4IKL2_PLABS</name>
<dbReference type="OMA" id="KNFQSAM"/>
<dbReference type="InterPro" id="IPR045090">
    <property type="entry name" value="Pept_M3A_M3B"/>
</dbReference>
<evidence type="ECO:0000256" key="2">
    <source>
        <dbReference type="ARBA" id="ARBA00006040"/>
    </source>
</evidence>
<dbReference type="GO" id="GO:0006508">
    <property type="term" value="P:proteolysis"/>
    <property type="evidence" value="ECO:0007669"/>
    <property type="project" value="UniProtKB-KW"/>
</dbReference>
<organism evidence="11 13">
    <name type="scientific">Plasmodiophora brassicae</name>
    <name type="common">Clubroot disease agent</name>
    <dbReference type="NCBI Taxonomy" id="37360"/>
    <lineage>
        <taxon>Eukaryota</taxon>
        <taxon>Sar</taxon>
        <taxon>Rhizaria</taxon>
        <taxon>Endomyxa</taxon>
        <taxon>Phytomyxea</taxon>
        <taxon>Plasmodiophorida</taxon>
        <taxon>Plasmodiophoridae</taxon>
        <taxon>Plasmodiophora</taxon>
    </lineage>
</organism>
<evidence type="ECO:0000313" key="13">
    <source>
        <dbReference type="Proteomes" id="UP000039324"/>
    </source>
</evidence>
<keyword evidence="3" id="KW-0963">Cytoplasm</keyword>
<feature type="domain" description="Peptidase M3A/M3B catalytic" evidence="10">
    <location>
        <begin position="277"/>
        <end position="728"/>
    </location>
</feature>
<comment type="subcellular location">
    <subcellularLocation>
        <location evidence="1">Cytoplasm</location>
    </subcellularLocation>
</comment>
<dbReference type="GO" id="GO:0005737">
    <property type="term" value="C:cytoplasm"/>
    <property type="evidence" value="ECO:0007669"/>
    <property type="project" value="UniProtKB-SubCell"/>
</dbReference>
<comment type="similarity">
    <text evidence="2 9">Belongs to the peptidase M3 family.</text>
</comment>
<dbReference type="EMBL" id="OVEO01000014">
    <property type="protein sequence ID" value="SPR00492.1"/>
    <property type="molecule type" value="Genomic_DNA"/>
</dbReference>
<dbReference type="GO" id="GO:0006518">
    <property type="term" value="P:peptide metabolic process"/>
    <property type="evidence" value="ECO:0007669"/>
    <property type="project" value="TreeGrafter"/>
</dbReference>
<evidence type="ECO:0000256" key="1">
    <source>
        <dbReference type="ARBA" id="ARBA00004496"/>
    </source>
</evidence>
<reference evidence="12 14" key="2">
    <citation type="submission" date="2018-03" db="EMBL/GenBank/DDBJ databases">
        <authorList>
            <person name="Fogelqvist J."/>
        </authorList>
    </citation>
    <scope>NUCLEOTIDE SEQUENCE [LARGE SCALE GENOMIC DNA]</scope>
</reference>
<dbReference type="Gene3D" id="1.20.1050.40">
    <property type="entry name" value="Endopeptidase. Chain P, domain 1"/>
    <property type="match status" value="1"/>
</dbReference>
<geneLocation type="mitochondrion" evidence="12"/>
<dbReference type="STRING" id="37360.A0A0G4IKL2"/>
<dbReference type="FunFam" id="3.40.390.10:FF:000006">
    <property type="entry name" value="Thimet oligopeptidase 1"/>
    <property type="match status" value="1"/>
</dbReference>
<evidence type="ECO:0000313" key="14">
    <source>
        <dbReference type="Proteomes" id="UP000290189"/>
    </source>
</evidence>
<dbReference type="InterPro" id="IPR001567">
    <property type="entry name" value="Pept_M3A_M3B_dom"/>
</dbReference>
<dbReference type="EMBL" id="CDSF01000024">
    <property type="protein sequence ID" value="CEO95625.1"/>
    <property type="molecule type" value="Genomic_DNA"/>
</dbReference>
<accession>A0A0G4IKL2</accession>
<evidence type="ECO:0000256" key="8">
    <source>
        <dbReference type="ARBA" id="ARBA00023049"/>
    </source>
</evidence>
<dbReference type="SUPFAM" id="SSF55486">
    <property type="entry name" value="Metalloproteases ('zincins'), catalytic domain"/>
    <property type="match status" value="1"/>
</dbReference>
<dbReference type="OrthoDB" id="534666at2759"/>
<dbReference type="Proteomes" id="UP000039324">
    <property type="component" value="Unassembled WGS sequence"/>
</dbReference>